<dbReference type="KEGG" id="mtr:11419952"/>
<feature type="chain" id="PRO_5002711256" evidence="2">
    <location>
        <begin position="28"/>
        <end position="108"/>
    </location>
</feature>
<feature type="region of interest" description="Disordered" evidence="1">
    <location>
        <begin position="67"/>
        <end position="108"/>
    </location>
</feature>
<protein>
    <submittedName>
        <fullName evidence="3">Nodule-specific glycine-rich protein 1F</fullName>
    </submittedName>
</protein>
<name>A7KHH3_MEDTR</name>
<feature type="signal peptide" evidence="2">
    <location>
        <begin position="1"/>
        <end position="27"/>
    </location>
</feature>
<dbReference type="GeneID" id="11419952"/>
<dbReference type="ExpressionAtlas" id="A7KHH3">
    <property type="expression patterns" value="differential"/>
</dbReference>
<proteinExistence type="evidence at transcript level"/>
<evidence type="ECO:0000256" key="1">
    <source>
        <dbReference type="SAM" id="MobiDB-lite"/>
    </source>
</evidence>
<keyword evidence="2" id="KW-0732">Signal</keyword>
<dbReference type="AlphaFoldDB" id="A7KHH3"/>
<evidence type="ECO:0000256" key="2">
    <source>
        <dbReference type="SAM" id="SignalP"/>
    </source>
</evidence>
<organism evidence="3">
    <name type="scientific">Medicago truncatula</name>
    <name type="common">Barrel medic</name>
    <name type="synonym">Medicago tribuloides</name>
    <dbReference type="NCBI Taxonomy" id="3880"/>
    <lineage>
        <taxon>Eukaryota</taxon>
        <taxon>Viridiplantae</taxon>
        <taxon>Streptophyta</taxon>
        <taxon>Embryophyta</taxon>
        <taxon>Tracheophyta</taxon>
        <taxon>Spermatophyta</taxon>
        <taxon>Magnoliopsida</taxon>
        <taxon>eudicotyledons</taxon>
        <taxon>Gunneridae</taxon>
        <taxon>Pentapetalae</taxon>
        <taxon>rosids</taxon>
        <taxon>fabids</taxon>
        <taxon>Fabales</taxon>
        <taxon>Fabaceae</taxon>
        <taxon>Papilionoideae</taxon>
        <taxon>50 kb inversion clade</taxon>
        <taxon>NPAAA clade</taxon>
        <taxon>Hologalegina</taxon>
        <taxon>IRL clade</taxon>
        <taxon>Trifolieae</taxon>
        <taxon>Medicago</taxon>
    </lineage>
</organism>
<dbReference type="EMBL" id="EF414394">
    <property type="protein sequence ID" value="ABS31480.1"/>
    <property type="molecule type" value="mRNA"/>
</dbReference>
<sequence length="108" mass="11098">MKTKLFVSLCFYALLLIFLVAIMPSEGAIRNGNKGKNNDGCGDGIEGHCGKGYVDNSWKMERSWSTGWWGSGAKGGDDGKGGKGGEGGGGGYKLPIPGGGKGGRNGKL</sequence>
<feature type="compositionally biased region" description="Gly residues" evidence="1">
    <location>
        <begin position="84"/>
        <end position="108"/>
    </location>
</feature>
<dbReference type="RefSeq" id="XP_024639382.1">
    <property type="nucleotide sequence ID" value="XM_024783614.2"/>
</dbReference>
<accession>A7KHH3</accession>
<evidence type="ECO:0000313" key="3">
    <source>
        <dbReference type="EMBL" id="ABS31480.1"/>
    </source>
</evidence>
<reference evidence="3" key="1">
    <citation type="journal article" date="2007" name="Mol. Plant Microbe Interact.">
        <title>Genomic organization and evolutionary insights on GRP and NCR genes, two large nodule-specific gene families in Medicago truncatula.</title>
        <authorList>
            <person name="Alunni B."/>
            <person name="Kevei Z."/>
            <person name="Redondo-Nieto M."/>
            <person name="Kondorosi A."/>
            <person name="Mergaert P."/>
            <person name="Kondorosi E."/>
        </authorList>
    </citation>
    <scope>NUCLEOTIDE SEQUENCE</scope>
</reference>